<evidence type="ECO:0000256" key="2">
    <source>
        <dbReference type="SAM" id="MobiDB-lite"/>
    </source>
</evidence>
<organism evidence="4 5">
    <name type="scientific">Salinispira pacifica</name>
    <dbReference type="NCBI Taxonomy" id="1307761"/>
    <lineage>
        <taxon>Bacteria</taxon>
        <taxon>Pseudomonadati</taxon>
        <taxon>Spirochaetota</taxon>
        <taxon>Spirochaetia</taxon>
        <taxon>Spirochaetales</taxon>
        <taxon>Spirochaetaceae</taxon>
        <taxon>Salinispira</taxon>
    </lineage>
</organism>
<proteinExistence type="inferred from homology"/>
<comment type="function">
    <text evidence="1">One of several proteins that assist in the late maturation steps of the functional core of the 30S ribosomal subunit. Helps release RbfA from mature subunits. May play a role in the assembly of ribosomal proteins into the subunit. Circularly permuted GTPase that catalyzes slow GTP hydrolysis, GTPase activity is stimulated by the 30S ribosomal subunit.</text>
</comment>
<feature type="binding site" evidence="1">
    <location>
        <position position="337"/>
    </location>
    <ligand>
        <name>Zn(2+)</name>
        <dbReference type="ChEBI" id="CHEBI:29105"/>
    </ligand>
</feature>
<feature type="binding site" evidence="1">
    <location>
        <position position="342"/>
    </location>
    <ligand>
        <name>Zn(2+)</name>
        <dbReference type="ChEBI" id="CHEBI:29105"/>
    </ligand>
</feature>
<dbReference type="InterPro" id="IPR010914">
    <property type="entry name" value="RsgA_GTPase_dom"/>
</dbReference>
<dbReference type="CDD" id="cd01854">
    <property type="entry name" value="YjeQ_EngC"/>
    <property type="match status" value="1"/>
</dbReference>
<dbReference type="AlphaFoldDB" id="V5WKR7"/>
<feature type="binding site" evidence="1">
    <location>
        <begin position="189"/>
        <end position="192"/>
    </location>
    <ligand>
        <name>GTP</name>
        <dbReference type="ChEBI" id="CHEBI:37565"/>
    </ligand>
</feature>
<comment type="similarity">
    <text evidence="1">Belongs to the TRAFAC class YlqF/YawG GTPase family. RsgA subfamily.</text>
</comment>
<gene>
    <name evidence="1" type="primary">rsgA</name>
    <name evidence="4" type="ORF">L21SP2_2784</name>
</gene>
<evidence type="ECO:0000313" key="5">
    <source>
        <dbReference type="Proteomes" id="UP000018680"/>
    </source>
</evidence>
<dbReference type="GO" id="GO:0046872">
    <property type="term" value="F:metal ion binding"/>
    <property type="evidence" value="ECO:0007669"/>
    <property type="project" value="UniProtKB-KW"/>
</dbReference>
<dbReference type="OrthoDB" id="9809485at2"/>
<keyword evidence="1" id="KW-0690">Ribosome biogenesis</keyword>
<dbReference type="RefSeq" id="WP_024269031.1">
    <property type="nucleotide sequence ID" value="NC_023035.1"/>
</dbReference>
<evidence type="ECO:0000256" key="1">
    <source>
        <dbReference type="HAMAP-Rule" id="MF_01820"/>
    </source>
</evidence>
<dbReference type="KEGG" id="slr:L21SP2_2784"/>
<keyword evidence="1" id="KW-0699">rRNA-binding</keyword>
<feature type="compositionally biased region" description="Basic and acidic residues" evidence="2">
    <location>
        <begin position="273"/>
        <end position="287"/>
    </location>
</feature>
<protein>
    <recommendedName>
        <fullName evidence="1">Small ribosomal subunit biogenesis GTPase RsgA</fullName>
        <ecNumber evidence="1">3.6.1.-</ecNumber>
    </recommendedName>
</protein>
<dbReference type="NCBIfam" id="TIGR00157">
    <property type="entry name" value="ribosome small subunit-dependent GTPase A"/>
    <property type="match status" value="1"/>
</dbReference>
<dbReference type="EMBL" id="CP006939">
    <property type="protein sequence ID" value="AHC16134.1"/>
    <property type="molecule type" value="Genomic_DNA"/>
</dbReference>
<keyword evidence="1" id="KW-0342">GTP-binding</keyword>
<dbReference type="Proteomes" id="UP000018680">
    <property type="component" value="Chromosome"/>
</dbReference>
<sequence>MKIRNLNVWGWTPEMEENWKERGQELMGENNSTLFPARVIGQEHHVYLLAPGSAEMEAGEVEAGEVETGEVETGEVETAAVLRDPVAARISGHFESRAEKSADYPAVGDWVAIRNEGGGSIIEEVLPRSSGLQRWAAGRKTEQQWMVSNLDYLLLVFGLDGGRNFLESMLERSLTTAWNSGAKPVIVLNKLDCADTGHVRRISAAASEISFGVPVCAVSAHTGEGISRLTELLRVTAGDSAVTLAMLGKSGVGKSAIVNALQRESGSPAESLVRAKEGTQRKGDLQGRHTTTSGRIYPAGNRLLIADLPGLRELKIWGEEDTLDQSFPNIHELAEDCRFRDCRHEKEPGCAVKEAISDGRFSERRFQSYRKLLRELAYLERRREQEARKAAKR</sequence>
<keyword evidence="1" id="KW-0862">Zinc</keyword>
<evidence type="ECO:0000313" key="4">
    <source>
        <dbReference type="EMBL" id="AHC16134.1"/>
    </source>
</evidence>
<feature type="domain" description="EngC GTPase" evidence="3">
    <location>
        <begin position="148"/>
        <end position="312"/>
    </location>
</feature>
<keyword evidence="1" id="KW-0378">Hydrolase</keyword>
<comment type="subcellular location">
    <subcellularLocation>
        <location evidence="1">Cytoplasm</location>
    </subcellularLocation>
</comment>
<accession>V5WKR7</accession>
<dbReference type="SUPFAM" id="SSF52540">
    <property type="entry name" value="P-loop containing nucleoside triphosphate hydrolases"/>
    <property type="match status" value="1"/>
</dbReference>
<keyword evidence="1" id="KW-0547">Nucleotide-binding</keyword>
<reference evidence="4 5" key="1">
    <citation type="journal article" date="2015" name="Stand. Genomic Sci.">
        <title>Complete genome sequence and description of Salinispira pacifica gen. nov., sp. nov., a novel spirochaete isolated form a hypersaline microbial mat.</title>
        <authorList>
            <person name="Ben Hania W."/>
            <person name="Joseph M."/>
            <person name="Schumann P."/>
            <person name="Bunk B."/>
            <person name="Fiebig A."/>
            <person name="Sproer C."/>
            <person name="Klenk H.P."/>
            <person name="Fardeau M.L."/>
            <person name="Spring S."/>
        </authorList>
    </citation>
    <scope>NUCLEOTIDE SEQUENCE [LARGE SCALE GENOMIC DNA]</scope>
    <source>
        <strain evidence="4 5">L21-RPul-D2</strain>
    </source>
</reference>
<comment type="subunit">
    <text evidence="1">Monomer. Associates with 30S ribosomal subunit, binds 16S rRNA.</text>
</comment>
<dbReference type="PATRIC" id="fig|1307761.3.peg.2774"/>
<dbReference type="PANTHER" id="PTHR32120">
    <property type="entry name" value="SMALL RIBOSOMAL SUBUNIT BIOGENESIS GTPASE RSGA"/>
    <property type="match status" value="1"/>
</dbReference>
<comment type="cofactor">
    <cofactor evidence="1">
        <name>Zn(2+)</name>
        <dbReference type="ChEBI" id="CHEBI:29105"/>
    </cofactor>
    <text evidence="1">Binds 1 zinc ion per subunit.</text>
</comment>
<dbReference type="HAMAP" id="MF_01820">
    <property type="entry name" value="GTPase_RsgA"/>
    <property type="match status" value="1"/>
</dbReference>
<keyword evidence="1" id="KW-0694">RNA-binding</keyword>
<dbReference type="PROSITE" id="PS50936">
    <property type="entry name" value="ENGC_GTPASE"/>
    <property type="match status" value="1"/>
</dbReference>
<keyword evidence="1" id="KW-0963">Cytoplasm</keyword>
<feature type="binding site" evidence="1">
    <location>
        <position position="344"/>
    </location>
    <ligand>
        <name>Zn(2+)</name>
        <dbReference type="ChEBI" id="CHEBI:29105"/>
    </ligand>
</feature>
<comment type="caution">
    <text evidence="1">Lacks conserved residue(s) required for the propagation of feature annotation.</text>
</comment>
<feature type="binding site" evidence="1">
    <location>
        <position position="350"/>
    </location>
    <ligand>
        <name>Zn(2+)</name>
        <dbReference type="ChEBI" id="CHEBI:29105"/>
    </ligand>
</feature>
<dbReference type="InterPro" id="IPR027417">
    <property type="entry name" value="P-loop_NTPase"/>
</dbReference>
<dbReference type="GO" id="GO:0042274">
    <property type="term" value="P:ribosomal small subunit biogenesis"/>
    <property type="evidence" value="ECO:0007669"/>
    <property type="project" value="UniProtKB-UniRule"/>
</dbReference>
<dbReference type="GO" id="GO:0005737">
    <property type="term" value="C:cytoplasm"/>
    <property type="evidence" value="ECO:0007669"/>
    <property type="project" value="UniProtKB-SubCell"/>
</dbReference>
<dbReference type="STRING" id="1307761.L21SP2_2784"/>
<name>V5WKR7_9SPIO</name>
<dbReference type="GO" id="GO:0003924">
    <property type="term" value="F:GTPase activity"/>
    <property type="evidence" value="ECO:0007669"/>
    <property type="project" value="UniProtKB-UniRule"/>
</dbReference>
<dbReference type="InterPro" id="IPR004881">
    <property type="entry name" value="Ribosome_biogen_GTPase_RsgA"/>
</dbReference>
<dbReference type="EC" id="3.6.1.-" evidence="1"/>
<dbReference type="HOGENOM" id="CLU_033617_0_1_12"/>
<dbReference type="eggNOG" id="COG1162">
    <property type="taxonomic scope" value="Bacteria"/>
</dbReference>
<keyword evidence="1" id="KW-0479">Metal-binding</keyword>
<keyword evidence="5" id="KW-1185">Reference proteome</keyword>
<dbReference type="Pfam" id="PF03193">
    <property type="entry name" value="RsgA_GTPase"/>
    <property type="match status" value="1"/>
</dbReference>
<evidence type="ECO:0000259" key="3">
    <source>
        <dbReference type="PROSITE" id="PS50936"/>
    </source>
</evidence>
<dbReference type="GO" id="GO:0019843">
    <property type="term" value="F:rRNA binding"/>
    <property type="evidence" value="ECO:0007669"/>
    <property type="project" value="UniProtKB-KW"/>
</dbReference>
<dbReference type="Gene3D" id="1.10.40.50">
    <property type="entry name" value="Probable gtpase engc, domain 3"/>
    <property type="match status" value="1"/>
</dbReference>
<dbReference type="Gene3D" id="3.40.50.300">
    <property type="entry name" value="P-loop containing nucleotide triphosphate hydrolases"/>
    <property type="match status" value="1"/>
</dbReference>
<feature type="region of interest" description="Disordered" evidence="2">
    <location>
        <begin position="268"/>
        <end position="292"/>
    </location>
</feature>
<dbReference type="GO" id="GO:0005525">
    <property type="term" value="F:GTP binding"/>
    <property type="evidence" value="ECO:0007669"/>
    <property type="project" value="UniProtKB-UniRule"/>
</dbReference>